<dbReference type="AlphaFoldDB" id="A0A6L3AVC6"/>
<evidence type="ECO:0000313" key="3">
    <source>
        <dbReference type="Proteomes" id="UP000476837"/>
    </source>
</evidence>
<dbReference type="Proteomes" id="UP000476837">
    <property type="component" value="Unassembled WGS sequence"/>
</dbReference>
<proteinExistence type="predicted"/>
<feature type="compositionally biased region" description="Low complexity" evidence="1">
    <location>
        <begin position="479"/>
        <end position="490"/>
    </location>
</feature>
<reference evidence="2 3" key="1">
    <citation type="submission" date="2018-07" db="EMBL/GenBank/DDBJ databases">
        <title>Genome sequence of Roseomonas fauriae ATCC 49958.</title>
        <authorList>
            <person name="Sant'Anna F.H."/>
            <person name="Baldani J.I."/>
            <person name="Zilli J.E."/>
            <person name="Reis V.M."/>
            <person name="Hartmann A."/>
            <person name="Cruz L."/>
            <person name="de Souza E.M."/>
            <person name="de Oliveira Pedrosa F."/>
            <person name="Passaglia L.M.P."/>
        </authorList>
    </citation>
    <scope>NUCLEOTIDE SEQUENCE [LARGE SCALE GENOMIC DNA]</scope>
    <source>
        <strain evidence="2 3">ATCC 49958</strain>
    </source>
</reference>
<dbReference type="EMBL" id="QOKV01000029">
    <property type="protein sequence ID" value="KAA0678181.1"/>
    <property type="molecule type" value="Genomic_DNA"/>
</dbReference>
<evidence type="ECO:0000256" key="1">
    <source>
        <dbReference type="SAM" id="MobiDB-lite"/>
    </source>
</evidence>
<sequence length="612" mass="65351">MPAVTLGLSSERFSPSGGFAAEGMRRLLGAPPLSLLQLVVREAVQNSWDARRGAEPVRCRIRLRVLSPKQTEALRTRVFAELPATGSSAGPIQQFLASPAPVVMEICDWGTSGLSGPTRADELPGTGRPNNFVNFVRNYGVRRDAGQGGGTYGYGKSSLYLASGCATVIIDSLACAPDGGPPERRLIASHVGDAYDDARGRLTGRHWWGILSDDGAVAEPLTGLPAARLAKDIGLPVRGRDDTGTSIFVLAPRLSGERLSDALGEVQETLLWYFWPKLIDSGAGRKMHFELEADGTVVPLPSPEEFPPLDLFVEAYRSLKADGPGTQLITSERPSRLLGRLSIRRGFRNPRKYLVPRPDSIIPQTSAHIAVMRPVELVLRYIQGTALPSDNHEWAGLFICDDDPIVEQAFADAEPAAHDDWIPDMLPKGPAKTFVNVALKRLKDAAVSYAFPPGPRVSGAGDQPSLARAADRLGEILPTSPGTASGGARSRSSKSARRPYSVEEPSFVKLREGEKGPEAVFETRVTNSSERAVGIRAVPGLVLDGEISDVSIGPDGCSADFIAWETEAGEILAQGAVLQVGPCAEVTCRVSVTVPDMAAVGVSFQVLDEVSP</sequence>
<evidence type="ECO:0000313" key="2">
    <source>
        <dbReference type="EMBL" id="KAA0678181.1"/>
    </source>
</evidence>
<feature type="region of interest" description="Disordered" evidence="1">
    <location>
        <begin position="476"/>
        <end position="500"/>
    </location>
</feature>
<name>A0A6L3AVC6_AZOBR</name>
<accession>A0A6L3AVC6</accession>
<protein>
    <submittedName>
        <fullName evidence="2">Uncharacterized protein</fullName>
    </submittedName>
</protein>
<gene>
    <name evidence="2" type="ORF">DS837_28090</name>
</gene>
<dbReference type="RefSeq" id="WP_149167771.1">
    <property type="nucleotide sequence ID" value="NZ_QOKV01000029.1"/>
</dbReference>
<organism evidence="2 3">
    <name type="scientific">Azospirillum brasilense</name>
    <dbReference type="NCBI Taxonomy" id="192"/>
    <lineage>
        <taxon>Bacteria</taxon>
        <taxon>Pseudomonadati</taxon>
        <taxon>Pseudomonadota</taxon>
        <taxon>Alphaproteobacteria</taxon>
        <taxon>Rhodospirillales</taxon>
        <taxon>Azospirillaceae</taxon>
        <taxon>Azospirillum</taxon>
    </lineage>
</organism>
<comment type="caution">
    <text evidence="2">The sequence shown here is derived from an EMBL/GenBank/DDBJ whole genome shotgun (WGS) entry which is preliminary data.</text>
</comment>